<evidence type="ECO:0008006" key="4">
    <source>
        <dbReference type="Google" id="ProtNLM"/>
    </source>
</evidence>
<dbReference type="EMBL" id="VRSX01000001">
    <property type="protein sequence ID" value="TXK15408.1"/>
    <property type="molecule type" value="Genomic_DNA"/>
</dbReference>
<accession>A0A5C8I9C7</accession>
<keyword evidence="1" id="KW-0472">Membrane</keyword>
<name>A0A5C8I9C7_9MICO</name>
<feature type="transmembrane region" description="Helical" evidence="1">
    <location>
        <begin position="335"/>
        <end position="355"/>
    </location>
</feature>
<evidence type="ECO:0000313" key="2">
    <source>
        <dbReference type="EMBL" id="TXK15408.1"/>
    </source>
</evidence>
<keyword evidence="1" id="KW-1133">Transmembrane helix</keyword>
<evidence type="ECO:0000256" key="1">
    <source>
        <dbReference type="SAM" id="Phobius"/>
    </source>
</evidence>
<feature type="transmembrane region" description="Helical" evidence="1">
    <location>
        <begin position="102"/>
        <end position="119"/>
    </location>
</feature>
<feature type="transmembrane region" description="Helical" evidence="1">
    <location>
        <begin position="12"/>
        <end position="32"/>
    </location>
</feature>
<dbReference type="AlphaFoldDB" id="A0A5C8I9C7"/>
<feature type="transmembrane region" description="Helical" evidence="1">
    <location>
        <begin position="44"/>
        <end position="62"/>
    </location>
</feature>
<dbReference type="Proteomes" id="UP000321949">
    <property type="component" value="Unassembled WGS sequence"/>
</dbReference>
<feature type="transmembrane region" description="Helical" evidence="1">
    <location>
        <begin position="199"/>
        <end position="221"/>
    </location>
</feature>
<feature type="transmembrane region" description="Helical" evidence="1">
    <location>
        <begin position="302"/>
        <end position="323"/>
    </location>
</feature>
<proteinExistence type="predicted"/>
<sequence length="390" mass="40871">MGLLVSLSTAVVVIPGLSFTLLGVVAVVLLPVTAIHLREPAGKWFVRGILVWLTSVLVSVILQNTSVMSGGANVTYPLVTLATYLLLLHLARESPRRLKELCVWVAVGLAAGAIWQPIISTSLSPIKLGAGLGLAVAAVALASNARRGALGPAIIVATGVVLLLLDFRSLGLIVILSVLPNLFGRVDGRSLRPTHGVALLIAAMGVVWAISGALQAGWFGSDAKARFDSQMGSSAGLIEVARPEIVVSMIALRDSWFTGRGFGASLDNQEASLAVGTYIQMGLPLNDVQLERILGGGINSHSLLFTIWIATGLLGAMGVALIVAHCWRAVGPSAAYGIVNLTLFAALLVTWDALFSPWNVRGEVWLGLAGAIATLSIRAKVYSTVLDRVR</sequence>
<feature type="transmembrane region" description="Helical" evidence="1">
    <location>
        <begin position="154"/>
        <end position="179"/>
    </location>
</feature>
<reference evidence="2 3" key="1">
    <citation type="submission" date="2019-08" db="EMBL/GenBank/DDBJ databases">
        <authorList>
            <person name="Dong K."/>
        </authorList>
    </citation>
    <scope>NUCLEOTIDE SEQUENCE [LARGE SCALE GENOMIC DNA]</scope>
    <source>
        <strain evidence="2 3">K-1</strain>
    </source>
</reference>
<keyword evidence="1" id="KW-0812">Transmembrane</keyword>
<gene>
    <name evidence="2" type="ORF">FVP74_03150</name>
</gene>
<organism evidence="2 3">
    <name type="scientific">Microbacterium saccharophilum</name>
    <dbReference type="NCBI Taxonomy" id="1213358"/>
    <lineage>
        <taxon>Bacteria</taxon>
        <taxon>Bacillati</taxon>
        <taxon>Actinomycetota</taxon>
        <taxon>Actinomycetes</taxon>
        <taxon>Micrococcales</taxon>
        <taxon>Microbacteriaceae</taxon>
        <taxon>Microbacterium</taxon>
    </lineage>
</organism>
<protein>
    <recommendedName>
        <fullName evidence="4">O-antigen ligase family protein</fullName>
    </recommendedName>
</protein>
<comment type="caution">
    <text evidence="2">The sequence shown here is derived from an EMBL/GenBank/DDBJ whole genome shotgun (WGS) entry which is preliminary data.</text>
</comment>
<feature type="transmembrane region" description="Helical" evidence="1">
    <location>
        <begin position="74"/>
        <end position="90"/>
    </location>
</feature>
<evidence type="ECO:0000313" key="3">
    <source>
        <dbReference type="Proteomes" id="UP000321949"/>
    </source>
</evidence>
<dbReference type="RefSeq" id="WP_147049593.1">
    <property type="nucleotide sequence ID" value="NZ_BKAH01000002.1"/>
</dbReference>
<keyword evidence="3" id="KW-1185">Reference proteome</keyword>